<dbReference type="InterPro" id="IPR006913">
    <property type="entry name" value="CENP-V/GFA"/>
</dbReference>
<dbReference type="Pfam" id="PF04828">
    <property type="entry name" value="GFA"/>
    <property type="match status" value="1"/>
</dbReference>
<name>A0A6A5Z1P9_9PLEO</name>
<organism evidence="6 7">
    <name type="scientific">Lophiotrema nucula</name>
    <dbReference type="NCBI Taxonomy" id="690887"/>
    <lineage>
        <taxon>Eukaryota</taxon>
        <taxon>Fungi</taxon>
        <taxon>Dikarya</taxon>
        <taxon>Ascomycota</taxon>
        <taxon>Pezizomycotina</taxon>
        <taxon>Dothideomycetes</taxon>
        <taxon>Pleosporomycetidae</taxon>
        <taxon>Pleosporales</taxon>
        <taxon>Lophiotremataceae</taxon>
        <taxon>Lophiotrema</taxon>
    </lineage>
</organism>
<gene>
    <name evidence="6" type="ORF">BDV96DRAFT_147351</name>
</gene>
<keyword evidence="2" id="KW-0479">Metal-binding</keyword>
<evidence type="ECO:0000256" key="1">
    <source>
        <dbReference type="ARBA" id="ARBA00005495"/>
    </source>
</evidence>
<sequence length="146" mass="16053">MSQVAPTEKVNLKGGCICKNLRYSLGLASKDEARASLCHCHHCKKAFGGVFGLKAKVPLHAFRYTSDSAKPTVHIQDNGSGTDIYREFCSKCGAYICEYGEQAKGVFRYVTVGSLDEPEALPPKGEFFCSQRVDWMPEIPGISQEL</sequence>
<dbReference type="GO" id="GO:0016846">
    <property type="term" value="F:carbon-sulfur lyase activity"/>
    <property type="evidence" value="ECO:0007669"/>
    <property type="project" value="InterPro"/>
</dbReference>
<comment type="similarity">
    <text evidence="1">Belongs to the Gfa family.</text>
</comment>
<dbReference type="PANTHER" id="PTHR33337:SF40">
    <property type="entry name" value="CENP-V_GFA DOMAIN-CONTAINING PROTEIN-RELATED"/>
    <property type="match status" value="1"/>
</dbReference>
<keyword evidence="7" id="KW-1185">Reference proteome</keyword>
<reference evidence="6" key="1">
    <citation type="journal article" date="2020" name="Stud. Mycol.">
        <title>101 Dothideomycetes genomes: a test case for predicting lifestyles and emergence of pathogens.</title>
        <authorList>
            <person name="Haridas S."/>
            <person name="Albert R."/>
            <person name="Binder M."/>
            <person name="Bloem J."/>
            <person name="Labutti K."/>
            <person name="Salamov A."/>
            <person name="Andreopoulos B."/>
            <person name="Baker S."/>
            <person name="Barry K."/>
            <person name="Bills G."/>
            <person name="Bluhm B."/>
            <person name="Cannon C."/>
            <person name="Castanera R."/>
            <person name="Culley D."/>
            <person name="Daum C."/>
            <person name="Ezra D."/>
            <person name="Gonzalez J."/>
            <person name="Henrissat B."/>
            <person name="Kuo A."/>
            <person name="Liang C."/>
            <person name="Lipzen A."/>
            <person name="Lutzoni F."/>
            <person name="Magnuson J."/>
            <person name="Mondo S."/>
            <person name="Nolan M."/>
            <person name="Ohm R."/>
            <person name="Pangilinan J."/>
            <person name="Park H.-J."/>
            <person name="Ramirez L."/>
            <person name="Alfaro M."/>
            <person name="Sun H."/>
            <person name="Tritt A."/>
            <person name="Yoshinaga Y."/>
            <person name="Zwiers L.-H."/>
            <person name="Turgeon B."/>
            <person name="Goodwin S."/>
            <person name="Spatafora J."/>
            <person name="Crous P."/>
            <person name="Grigoriev I."/>
        </authorList>
    </citation>
    <scope>NUCLEOTIDE SEQUENCE</scope>
    <source>
        <strain evidence="6">CBS 627.86</strain>
    </source>
</reference>
<dbReference type="PANTHER" id="PTHR33337">
    <property type="entry name" value="GFA DOMAIN-CONTAINING PROTEIN"/>
    <property type="match status" value="1"/>
</dbReference>
<accession>A0A6A5Z1P9</accession>
<evidence type="ECO:0000313" key="6">
    <source>
        <dbReference type="EMBL" id="KAF2112943.1"/>
    </source>
</evidence>
<dbReference type="AlphaFoldDB" id="A0A6A5Z1P9"/>
<evidence type="ECO:0000313" key="7">
    <source>
        <dbReference type="Proteomes" id="UP000799770"/>
    </source>
</evidence>
<dbReference type="InterPro" id="IPR011057">
    <property type="entry name" value="Mss4-like_sf"/>
</dbReference>
<dbReference type="SUPFAM" id="SSF51316">
    <property type="entry name" value="Mss4-like"/>
    <property type="match status" value="1"/>
</dbReference>
<keyword evidence="4" id="KW-0456">Lyase</keyword>
<protein>
    <submittedName>
        <fullName evidence="6">DUF636 domain protein</fullName>
    </submittedName>
</protein>
<evidence type="ECO:0000256" key="2">
    <source>
        <dbReference type="ARBA" id="ARBA00022723"/>
    </source>
</evidence>
<evidence type="ECO:0000256" key="3">
    <source>
        <dbReference type="ARBA" id="ARBA00022833"/>
    </source>
</evidence>
<dbReference type="Gene3D" id="3.90.1590.10">
    <property type="entry name" value="glutathione-dependent formaldehyde- activating enzyme (gfa)"/>
    <property type="match status" value="1"/>
</dbReference>
<dbReference type="PROSITE" id="PS51891">
    <property type="entry name" value="CENP_V_GFA"/>
    <property type="match status" value="1"/>
</dbReference>
<dbReference type="Proteomes" id="UP000799770">
    <property type="component" value="Unassembled WGS sequence"/>
</dbReference>
<dbReference type="GO" id="GO:0046872">
    <property type="term" value="F:metal ion binding"/>
    <property type="evidence" value="ECO:0007669"/>
    <property type="project" value="UniProtKB-KW"/>
</dbReference>
<feature type="domain" description="CENP-V/GFA" evidence="5">
    <location>
        <begin position="12"/>
        <end position="125"/>
    </location>
</feature>
<dbReference type="OrthoDB" id="9985472at2759"/>
<evidence type="ECO:0000259" key="5">
    <source>
        <dbReference type="PROSITE" id="PS51891"/>
    </source>
</evidence>
<keyword evidence="3" id="KW-0862">Zinc</keyword>
<proteinExistence type="inferred from homology"/>
<evidence type="ECO:0000256" key="4">
    <source>
        <dbReference type="ARBA" id="ARBA00023239"/>
    </source>
</evidence>
<dbReference type="EMBL" id="ML977329">
    <property type="protein sequence ID" value="KAF2112943.1"/>
    <property type="molecule type" value="Genomic_DNA"/>
</dbReference>